<dbReference type="PANTHER" id="PTHR30126:SF40">
    <property type="entry name" value="HTH-TYPE TRANSCRIPTIONAL REGULATOR GLTR"/>
    <property type="match status" value="1"/>
</dbReference>
<keyword evidence="4" id="KW-0804">Transcription</keyword>
<feature type="domain" description="HTH lysR-type" evidence="5">
    <location>
        <begin position="1"/>
        <end position="58"/>
    </location>
</feature>
<accession>A0ABW0W609</accession>
<dbReference type="SUPFAM" id="SSF46785">
    <property type="entry name" value="Winged helix' DNA-binding domain"/>
    <property type="match status" value="1"/>
</dbReference>
<keyword evidence="3" id="KW-0238">DNA-binding</keyword>
<reference evidence="7" key="1">
    <citation type="journal article" date="2019" name="Int. J. Syst. Evol. Microbiol.">
        <title>The Global Catalogue of Microorganisms (GCM) 10K type strain sequencing project: providing services to taxonomists for standard genome sequencing and annotation.</title>
        <authorList>
            <consortium name="The Broad Institute Genomics Platform"/>
            <consortium name="The Broad Institute Genome Sequencing Center for Infectious Disease"/>
            <person name="Wu L."/>
            <person name="Ma J."/>
        </authorList>
    </citation>
    <scope>NUCLEOTIDE SEQUENCE [LARGE SCALE GENOMIC DNA]</scope>
    <source>
        <strain evidence="7">CGMCC 1.3240</strain>
    </source>
</reference>
<dbReference type="PRINTS" id="PR00039">
    <property type="entry name" value="HTHLYSR"/>
</dbReference>
<evidence type="ECO:0000259" key="5">
    <source>
        <dbReference type="PROSITE" id="PS50931"/>
    </source>
</evidence>
<dbReference type="Gene3D" id="3.40.190.290">
    <property type="match status" value="1"/>
</dbReference>
<organism evidence="6 7">
    <name type="scientific">Paenibacillus solisilvae</name>
    <dbReference type="NCBI Taxonomy" id="2486751"/>
    <lineage>
        <taxon>Bacteria</taxon>
        <taxon>Bacillati</taxon>
        <taxon>Bacillota</taxon>
        <taxon>Bacilli</taxon>
        <taxon>Bacillales</taxon>
        <taxon>Paenibacillaceae</taxon>
        <taxon>Paenibacillus</taxon>
    </lineage>
</organism>
<dbReference type="EMBL" id="JBHSOW010000098">
    <property type="protein sequence ID" value="MFC5652479.1"/>
    <property type="molecule type" value="Genomic_DNA"/>
</dbReference>
<dbReference type="PANTHER" id="PTHR30126">
    <property type="entry name" value="HTH-TYPE TRANSCRIPTIONAL REGULATOR"/>
    <property type="match status" value="1"/>
</dbReference>
<dbReference type="Pfam" id="PF00126">
    <property type="entry name" value="HTH_1"/>
    <property type="match status" value="1"/>
</dbReference>
<gene>
    <name evidence="6" type="ORF">ACFPYJ_25850</name>
</gene>
<dbReference type="InterPro" id="IPR036388">
    <property type="entry name" value="WH-like_DNA-bd_sf"/>
</dbReference>
<evidence type="ECO:0000256" key="1">
    <source>
        <dbReference type="ARBA" id="ARBA00009437"/>
    </source>
</evidence>
<keyword evidence="7" id="KW-1185">Reference proteome</keyword>
<evidence type="ECO:0000313" key="7">
    <source>
        <dbReference type="Proteomes" id="UP001596047"/>
    </source>
</evidence>
<dbReference type="Gene3D" id="1.10.10.10">
    <property type="entry name" value="Winged helix-like DNA-binding domain superfamily/Winged helix DNA-binding domain"/>
    <property type="match status" value="1"/>
</dbReference>
<dbReference type="Pfam" id="PF03466">
    <property type="entry name" value="LysR_substrate"/>
    <property type="match status" value="1"/>
</dbReference>
<protein>
    <submittedName>
        <fullName evidence="6">LysR family transcriptional regulator</fullName>
    </submittedName>
</protein>
<dbReference type="InterPro" id="IPR036390">
    <property type="entry name" value="WH_DNA-bd_sf"/>
</dbReference>
<dbReference type="Proteomes" id="UP001596047">
    <property type="component" value="Unassembled WGS sequence"/>
</dbReference>
<dbReference type="SUPFAM" id="SSF53850">
    <property type="entry name" value="Periplasmic binding protein-like II"/>
    <property type="match status" value="1"/>
</dbReference>
<evidence type="ECO:0000256" key="3">
    <source>
        <dbReference type="ARBA" id="ARBA00023125"/>
    </source>
</evidence>
<proteinExistence type="inferred from homology"/>
<evidence type="ECO:0000313" key="6">
    <source>
        <dbReference type="EMBL" id="MFC5652479.1"/>
    </source>
</evidence>
<dbReference type="RefSeq" id="WP_379191121.1">
    <property type="nucleotide sequence ID" value="NZ_JBHSOW010000098.1"/>
</dbReference>
<comment type="caution">
    <text evidence="6">The sequence shown here is derived from an EMBL/GenBank/DDBJ whole genome shotgun (WGS) entry which is preliminary data.</text>
</comment>
<sequence>MDIQYFLTFREVAKWQNFTKAAEKLGYAQSSVTTQIQRLEQEYGTVIFERYGRKMRLTQSGEELLKYANQLVSIYQESKEVIALQERGNLSISTIETLAAFFLPRYLQEFRQAFSNIHVSLEPGVEERVIQAVKDGDADMGLILDPPFTDPELNSILIRPEELVLVASPSHPLSRLQQVEWADLNSQSLVVTEQGCTYRGSFERVLKARQVQYQLAYELGSMEAIKQCVVYGLGIAFIPKITVMSELERGSLCTLAFSSTELCFYTQLIYHKKKRITPSMKYLIELLSGRAM</sequence>
<evidence type="ECO:0000256" key="4">
    <source>
        <dbReference type="ARBA" id="ARBA00023163"/>
    </source>
</evidence>
<name>A0ABW0W609_9BACL</name>
<dbReference type="InterPro" id="IPR000847">
    <property type="entry name" value="LysR_HTH_N"/>
</dbReference>
<dbReference type="CDD" id="cd05466">
    <property type="entry name" value="PBP2_LTTR_substrate"/>
    <property type="match status" value="1"/>
</dbReference>
<keyword evidence="2" id="KW-0805">Transcription regulation</keyword>
<comment type="similarity">
    <text evidence="1">Belongs to the LysR transcriptional regulatory family.</text>
</comment>
<evidence type="ECO:0000256" key="2">
    <source>
        <dbReference type="ARBA" id="ARBA00023015"/>
    </source>
</evidence>
<dbReference type="PROSITE" id="PS50931">
    <property type="entry name" value="HTH_LYSR"/>
    <property type="match status" value="1"/>
</dbReference>
<dbReference type="InterPro" id="IPR005119">
    <property type="entry name" value="LysR_subst-bd"/>
</dbReference>